<comment type="subcellular location">
    <subcellularLocation>
        <location evidence="1">Cell membrane</location>
        <topology evidence="1">Multi-pass membrane protein</topology>
    </subcellularLocation>
</comment>
<feature type="domain" description="ABC transmembrane type-1" evidence="12">
    <location>
        <begin position="179"/>
        <end position="456"/>
    </location>
</feature>
<keyword evidence="15" id="KW-1185">Reference proteome</keyword>
<proteinExistence type="predicted"/>
<dbReference type="SMART" id="SM00382">
    <property type="entry name" value="AAA"/>
    <property type="match status" value="1"/>
</dbReference>
<keyword evidence="5" id="KW-0547">Nucleotide-binding</keyword>
<dbReference type="GO" id="GO:0008233">
    <property type="term" value="F:peptidase activity"/>
    <property type="evidence" value="ECO:0007669"/>
    <property type="project" value="InterPro"/>
</dbReference>
<evidence type="ECO:0000256" key="7">
    <source>
        <dbReference type="ARBA" id="ARBA00022840"/>
    </source>
</evidence>
<evidence type="ECO:0000259" key="12">
    <source>
        <dbReference type="PROSITE" id="PS50929"/>
    </source>
</evidence>
<evidence type="ECO:0000256" key="5">
    <source>
        <dbReference type="ARBA" id="ARBA00022741"/>
    </source>
</evidence>
<name>A0A1H9CWW6_9BACT</name>
<feature type="domain" description="ABC transporter" evidence="11">
    <location>
        <begin position="489"/>
        <end position="725"/>
    </location>
</feature>
<keyword evidence="9 10" id="KW-0472">Membrane</keyword>
<evidence type="ECO:0000259" key="11">
    <source>
        <dbReference type="PROSITE" id="PS50893"/>
    </source>
</evidence>
<dbReference type="InParanoid" id="A0A1H9CWW6"/>
<dbReference type="Pfam" id="PF00005">
    <property type="entry name" value="ABC_tran"/>
    <property type="match status" value="1"/>
</dbReference>
<feature type="transmembrane region" description="Helical" evidence="10">
    <location>
        <begin position="312"/>
        <end position="330"/>
    </location>
</feature>
<dbReference type="InterPro" id="IPR027417">
    <property type="entry name" value="P-loop_NTPase"/>
</dbReference>
<dbReference type="InterPro" id="IPR003593">
    <property type="entry name" value="AAA+_ATPase"/>
</dbReference>
<reference evidence="15" key="1">
    <citation type="submission" date="2016-10" db="EMBL/GenBank/DDBJ databases">
        <authorList>
            <person name="Varghese N."/>
            <person name="Submissions S."/>
        </authorList>
    </citation>
    <scope>NUCLEOTIDE SEQUENCE [LARGE SCALE GENOMIC DNA]</scope>
    <source>
        <strain evidence="15">DSM 24740</strain>
    </source>
</reference>
<gene>
    <name evidence="14" type="ORF">SAMN05444359_10548</name>
</gene>
<dbReference type="Pfam" id="PF03412">
    <property type="entry name" value="Peptidase_C39"/>
    <property type="match status" value="1"/>
</dbReference>
<dbReference type="InterPro" id="IPR003439">
    <property type="entry name" value="ABC_transporter-like_ATP-bd"/>
</dbReference>
<dbReference type="STRING" id="478744.SAMN05444359_10548"/>
<keyword evidence="4 10" id="KW-0812">Transmembrane</keyword>
<dbReference type="GO" id="GO:0016887">
    <property type="term" value="F:ATP hydrolysis activity"/>
    <property type="evidence" value="ECO:0007669"/>
    <property type="project" value="InterPro"/>
</dbReference>
<dbReference type="Gene3D" id="1.20.1560.10">
    <property type="entry name" value="ABC transporter type 1, transmembrane domain"/>
    <property type="match status" value="1"/>
</dbReference>
<dbReference type="Pfam" id="PF00664">
    <property type="entry name" value="ABC_membrane"/>
    <property type="match status" value="1"/>
</dbReference>
<dbReference type="SUPFAM" id="SSF52540">
    <property type="entry name" value="P-loop containing nucleoside triphosphate hydrolases"/>
    <property type="match status" value="1"/>
</dbReference>
<dbReference type="FunFam" id="3.40.50.300:FF:000299">
    <property type="entry name" value="ABC transporter ATP-binding protein/permease"/>
    <property type="match status" value="1"/>
</dbReference>
<evidence type="ECO:0000259" key="13">
    <source>
        <dbReference type="PROSITE" id="PS50990"/>
    </source>
</evidence>
<dbReference type="CDD" id="cd02418">
    <property type="entry name" value="Peptidase_C39B"/>
    <property type="match status" value="1"/>
</dbReference>
<dbReference type="InterPro" id="IPR036640">
    <property type="entry name" value="ABC1_TM_sf"/>
</dbReference>
<keyword evidence="6" id="KW-0378">Hydrolase</keyword>
<dbReference type="PANTHER" id="PTHR43394:SF1">
    <property type="entry name" value="ATP-BINDING CASSETTE SUB-FAMILY B MEMBER 10, MITOCHONDRIAL"/>
    <property type="match status" value="1"/>
</dbReference>
<dbReference type="GO" id="GO:0015421">
    <property type="term" value="F:ABC-type oligopeptide transporter activity"/>
    <property type="evidence" value="ECO:0007669"/>
    <property type="project" value="TreeGrafter"/>
</dbReference>
<dbReference type="InterPro" id="IPR005074">
    <property type="entry name" value="Peptidase_C39"/>
</dbReference>
<dbReference type="GO" id="GO:0005524">
    <property type="term" value="F:ATP binding"/>
    <property type="evidence" value="ECO:0007669"/>
    <property type="project" value="UniProtKB-KW"/>
</dbReference>
<dbReference type="EMBL" id="FOFB01000005">
    <property type="protein sequence ID" value="SEQ05641.1"/>
    <property type="molecule type" value="Genomic_DNA"/>
</dbReference>
<accession>A0A1H9CWW6</accession>
<keyword evidence="3" id="KW-1003">Cell membrane</keyword>
<evidence type="ECO:0000313" key="14">
    <source>
        <dbReference type="EMBL" id="SEQ05641.1"/>
    </source>
</evidence>
<keyword evidence="8 10" id="KW-1133">Transmembrane helix</keyword>
<keyword evidence="7 14" id="KW-0067">ATP-binding</keyword>
<dbReference type="SUPFAM" id="SSF90123">
    <property type="entry name" value="ABC transporter transmembrane region"/>
    <property type="match status" value="1"/>
</dbReference>
<feature type="transmembrane region" description="Helical" evidence="10">
    <location>
        <begin position="210"/>
        <end position="230"/>
    </location>
</feature>
<dbReference type="PROSITE" id="PS50929">
    <property type="entry name" value="ABC_TM1F"/>
    <property type="match status" value="1"/>
</dbReference>
<dbReference type="Gene3D" id="3.40.50.300">
    <property type="entry name" value="P-loop containing nucleotide triphosphate hydrolases"/>
    <property type="match status" value="1"/>
</dbReference>
<evidence type="ECO:0000256" key="6">
    <source>
        <dbReference type="ARBA" id="ARBA00022801"/>
    </source>
</evidence>
<feature type="transmembrane region" description="Helical" evidence="10">
    <location>
        <begin position="284"/>
        <end position="306"/>
    </location>
</feature>
<dbReference type="AlphaFoldDB" id="A0A1H9CWW6"/>
<evidence type="ECO:0000256" key="2">
    <source>
        <dbReference type="ARBA" id="ARBA00022448"/>
    </source>
</evidence>
<dbReference type="PROSITE" id="PS50990">
    <property type="entry name" value="PEPTIDASE_C39"/>
    <property type="match status" value="1"/>
</dbReference>
<evidence type="ECO:0000256" key="8">
    <source>
        <dbReference type="ARBA" id="ARBA00022989"/>
    </source>
</evidence>
<dbReference type="PANTHER" id="PTHR43394">
    <property type="entry name" value="ATP-DEPENDENT PERMEASE MDL1, MITOCHONDRIAL"/>
    <property type="match status" value="1"/>
</dbReference>
<evidence type="ECO:0000313" key="15">
    <source>
        <dbReference type="Proteomes" id="UP000199021"/>
    </source>
</evidence>
<evidence type="ECO:0000256" key="9">
    <source>
        <dbReference type="ARBA" id="ARBA00023136"/>
    </source>
</evidence>
<dbReference type="Gene3D" id="3.90.70.10">
    <property type="entry name" value="Cysteine proteinases"/>
    <property type="match status" value="1"/>
</dbReference>
<dbReference type="Proteomes" id="UP000199021">
    <property type="component" value="Unassembled WGS sequence"/>
</dbReference>
<protein>
    <submittedName>
        <fullName evidence="14">Colicin V processing peptidase. Cysteine peptidase. MEROPS family C39 /alpha-hemolysin translocation ATP-binding protein HlyB</fullName>
    </submittedName>
</protein>
<evidence type="ECO:0000256" key="3">
    <source>
        <dbReference type="ARBA" id="ARBA00022475"/>
    </source>
</evidence>
<keyword evidence="2" id="KW-0813">Transport</keyword>
<organism evidence="14 15">
    <name type="scientific">Neolewinella agarilytica</name>
    <dbReference type="NCBI Taxonomy" id="478744"/>
    <lineage>
        <taxon>Bacteria</taxon>
        <taxon>Pseudomonadati</taxon>
        <taxon>Bacteroidota</taxon>
        <taxon>Saprospiria</taxon>
        <taxon>Saprospirales</taxon>
        <taxon>Lewinellaceae</taxon>
        <taxon>Neolewinella</taxon>
    </lineage>
</organism>
<evidence type="ECO:0000256" key="4">
    <source>
        <dbReference type="ARBA" id="ARBA00022692"/>
    </source>
</evidence>
<dbReference type="PROSITE" id="PS50893">
    <property type="entry name" value="ABC_TRANSPORTER_2"/>
    <property type="match status" value="1"/>
</dbReference>
<feature type="transmembrane region" description="Helical" evidence="10">
    <location>
        <begin position="170"/>
        <end position="190"/>
    </location>
</feature>
<sequence length="731" mass="82919">MLGFTYYQQLEEMDCGAACLRMVARHYGRYYNLEYLREQTRISREGVSLLGISEGAESIGLQTLALPVSLEQLERDIPLPCILPWNEEHFVVLHKAKKGRFYLADPDPARGKYDVGKAEMLRHWATLNNDQGTYSGNVLVLETTPDFFAKDREGIDKSSWKYVLDYFRNYSILLWQFGAGLVLASILQILLPFLLKNMVDFGIVHDDYNFVLLVVIAQGILLLSTTLLGAMRRYIMLHIGGRVNVSLVSDYIRKLTRLPLEFFDSRSRGDLLQRINDHERLQNFLTGPTLVRVFSIFNFLAFAVVLALWDSILFLIFLIGTAINIGWVSWQESRKRDLDFRLFEQSAAGKEQLMEIIDGMQEIKQGNASRQKRWAWERQRAGLYRTRLQLSTIDQWQRTGGTAINQVKNLMITLVAATAVLNGDLTLGTLVAIHYILAQLDTPIEDFNEFARGYRESMISLERMNEIHNKADEQERVHRLAIIPGDGSLQLKDVGFHYNLPNAPRVLKGINATIPPGKVTAIVGASGSGKSTLLKLMQGFYQPTEGEILLGGTNLSTIDRTYWRSISGVVSQEGYIFSDTIARNIALGEDYIDQQRLIQAVKIAQIERFIDRLPNGYGTVIGEAGVGLSRGQKQRLLIARAIYRQPKYLFLDEATTGLNAFTEVTIMDELFEYMKGTTIVIVAHRHSTFERADHIVVVNDGVIVEQGKHTELMETRSSYFRLVRNQTLLGN</sequence>
<evidence type="ECO:0000256" key="1">
    <source>
        <dbReference type="ARBA" id="ARBA00004651"/>
    </source>
</evidence>
<dbReference type="CDD" id="cd18571">
    <property type="entry name" value="ABC_6TM_peptidase_like"/>
    <property type="match status" value="1"/>
</dbReference>
<dbReference type="GO" id="GO:0005886">
    <property type="term" value="C:plasma membrane"/>
    <property type="evidence" value="ECO:0007669"/>
    <property type="project" value="UniProtKB-SubCell"/>
</dbReference>
<dbReference type="InterPro" id="IPR011527">
    <property type="entry name" value="ABC1_TM_dom"/>
</dbReference>
<dbReference type="InterPro" id="IPR039421">
    <property type="entry name" value="Type_1_exporter"/>
</dbReference>
<dbReference type="OrthoDB" id="9760358at2"/>
<evidence type="ECO:0000256" key="10">
    <source>
        <dbReference type="SAM" id="Phobius"/>
    </source>
</evidence>
<feature type="domain" description="Peptidase C39" evidence="13">
    <location>
        <begin position="9"/>
        <end position="131"/>
    </location>
</feature>
<dbReference type="GO" id="GO:0006508">
    <property type="term" value="P:proteolysis"/>
    <property type="evidence" value="ECO:0007669"/>
    <property type="project" value="InterPro"/>
</dbReference>
<dbReference type="RefSeq" id="WP_090166291.1">
    <property type="nucleotide sequence ID" value="NZ_FOFB01000005.1"/>
</dbReference>